<dbReference type="GO" id="GO:0005634">
    <property type="term" value="C:nucleus"/>
    <property type="evidence" value="ECO:0007669"/>
    <property type="project" value="UniProtKB-SubCell"/>
</dbReference>
<dbReference type="CDD" id="cd11443">
    <property type="entry name" value="bHLH_AtAMS_like"/>
    <property type="match status" value="1"/>
</dbReference>
<evidence type="ECO:0000256" key="4">
    <source>
        <dbReference type="ARBA" id="ARBA00023242"/>
    </source>
</evidence>
<comment type="caution">
    <text evidence="6">The sequence shown here is derived from an EMBL/GenBank/DDBJ whole genome shotgun (WGS) entry which is preliminary data.</text>
</comment>
<dbReference type="InterPro" id="IPR051358">
    <property type="entry name" value="TF_AMS/ICE1/BHLH6-like"/>
</dbReference>
<dbReference type="InterPro" id="IPR025610">
    <property type="entry name" value="MYC/MYB_N"/>
</dbReference>
<dbReference type="InterPro" id="IPR011598">
    <property type="entry name" value="bHLH_dom"/>
</dbReference>
<evidence type="ECO:0000256" key="3">
    <source>
        <dbReference type="ARBA" id="ARBA00023163"/>
    </source>
</evidence>
<accession>A0ABD1C055</accession>
<gene>
    <name evidence="6" type="ORF">V5N11_022118</name>
</gene>
<comment type="subcellular location">
    <subcellularLocation>
        <location evidence="1">Nucleus</location>
    </subcellularLocation>
</comment>
<evidence type="ECO:0000256" key="1">
    <source>
        <dbReference type="ARBA" id="ARBA00004123"/>
    </source>
</evidence>
<dbReference type="Proteomes" id="UP001558713">
    <property type="component" value="Unassembled WGS sequence"/>
</dbReference>
<dbReference type="PANTHER" id="PTHR31945:SF63">
    <property type="entry name" value="TRANSCRIPTION FACTOR BHLH90"/>
    <property type="match status" value="1"/>
</dbReference>
<dbReference type="EMBL" id="JBANAX010000090">
    <property type="protein sequence ID" value="KAL1222810.1"/>
    <property type="molecule type" value="Genomic_DNA"/>
</dbReference>
<proteinExistence type="predicted"/>
<evidence type="ECO:0000256" key="2">
    <source>
        <dbReference type="ARBA" id="ARBA00023015"/>
    </source>
</evidence>
<keyword evidence="7" id="KW-1185">Reference proteome</keyword>
<evidence type="ECO:0000259" key="5">
    <source>
        <dbReference type="PROSITE" id="PS50888"/>
    </source>
</evidence>
<dbReference type="Pfam" id="PF14215">
    <property type="entry name" value="bHLH-MYC_N"/>
    <property type="match status" value="1"/>
</dbReference>
<protein>
    <submittedName>
        <fullName evidence="6">Transcription factor bHLH90</fullName>
    </submittedName>
</protein>
<dbReference type="GO" id="GO:0080090">
    <property type="term" value="P:regulation of primary metabolic process"/>
    <property type="evidence" value="ECO:0007669"/>
    <property type="project" value="UniProtKB-ARBA"/>
</dbReference>
<dbReference type="SMART" id="SM00353">
    <property type="entry name" value="HLH"/>
    <property type="match status" value="1"/>
</dbReference>
<dbReference type="SUPFAM" id="SSF47459">
    <property type="entry name" value="HLH, helix-loop-helix DNA-binding domain"/>
    <property type="match status" value="1"/>
</dbReference>
<evidence type="ECO:0000313" key="7">
    <source>
        <dbReference type="Proteomes" id="UP001558713"/>
    </source>
</evidence>
<dbReference type="Pfam" id="PF00010">
    <property type="entry name" value="HLH"/>
    <property type="match status" value="1"/>
</dbReference>
<keyword evidence="3" id="KW-0804">Transcription</keyword>
<dbReference type="InterPro" id="IPR036638">
    <property type="entry name" value="HLH_DNA-bd_sf"/>
</dbReference>
<dbReference type="PROSITE" id="PS50888">
    <property type="entry name" value="BHLH"/>
    <property type="match status" value="1"/>
</dbReference>
<dbReference type="Gene3D" id="4.10.280.10">
    <property type="entry name" value="Helix-loop-helix DNA-binding domain"/>
    <property type="match status" value="1"/>
</dbReference>
<name>A0ABD1C055_CARAN</name>
<reference evidence="6 7" key="1">
    <citation type="submission" date="2024-04" db="EMBL/GenBank/DDBJ databases">
        <title>Genome assembly C_amara_ONT_v2.</title>
        <authorList>
            <person name="Yant L."/>
            <person name="Moore C."/>
            <person name="Slenker M."/>
        </authorList>
    </citation>
    <scope>NUCLEOTIDE SEQUENCE [LARGE SCALE GENOMIC DNA]</scope>
    <source>
        <tissue evidence="6">Leaf</tissue>
    </source>
</reference>
<keyword evidence="2" id="KW-0805">Transcription regulation</keyword>
<evidence type="ECO:0000313" key="6">
    <source>
        <dbReference type="EMBL" id="KAL1222810.1"/>
    </source>
</evidence>
<dbReference type="AlphaFoldDB" id="A0ABD1C055"/>
<keyword evidence="4" id="KW-0539">Nucleus</keyword>
<organism evidence="6 7">
    <name type="scientific">Cardamine amara subsp. amara</name>
    <dbReference type="NCBI Taxonomy" id="228776"/>
    <lineage>
        <taxon>Eukaryota</taxon>
        <taxon>Viridiplantae</taxon>
        <taxon>Streptophyta</taxon>
        <taxon>Embryophyta</taxon>
        <taxon>Tracheophyta</taxon>
        <taxon>Spermatophyta</taxon>
        <taxon>Magnoliopsida</taxon>
        <taxon>eudicotyledons</taxon>
        <taxon>Gunneridae</taxon>
        <taxon>Pentapetalae</taxon>
        <taxon>rosids</taxon>
        <taxon>malvids</taxon>
        <taxon>Brassicales</taxon>
        <taxon>Brassicaceae</taxon>
        <taxon>Cardamineae</taxon>
        <taxon>Cardamine</taxon>
    </lineage>
</organism>
<sequence length="445" mass="50164">MMMRGGERVKEFLRPLVDSRAWDLCVIWKLGDDPSRFIEWVGCCCSGSYIDKNIKLENVEGGTERKNMASLCRDEHNKHHIRTLACEALSHFPLFMPLYPGLHGEVVMSKSPKWLVNSGPGSKQDVFSTRVLVPVSDGLVELFSFVMKPIDASLVDMIISHCNTFAEPFPEQKLQFRIIPRSEDSMSSGMNLSFEGGGSSSVSNPSSETQDLFGNYSNAPCGEILKEEQAPCLVMNKENDVVQNAIEYNASKKLPKENFKSKNLYSERKRRDRINQGIYALRALVPNITKMNKIGTFGDAVDYIKELLVQKQKLEDELKGINEMECRKIAAIPKQESEKVSSKLNKKVKRNEVNLEVHEIGEGNFLIRVAQEHKRDGFKRLIEAVDSCGLEIIDVNFTRLNLTVMTVLNVKANEDGITSGNLRDLLVKMMTTSDNPYEKSVKQST</sequence>
<dbReference type="PANTHER" id="PTHR31945">
    <property type="entry name" value="TRANSCRIPTION FACTOR SCREAM2-RELATED"/>
    <property type="match status" value="1"/>
</dbReference>
<feature type="domain" description="BHLH" evidence="5">
    <location>
        <begin position="258"/>
        <end position="307"/>
    </location>
</feature>